<reference evidence="2" key="1">
    <citation type="submission" date="2021-04" db="EMBL/GenBank/DDBJ databases">
        <title>Draft genome assembly of strain Phenylobacterium sp. 20VBR1 using MiniION and Illumina platforms.</title>
        <authorList>
            <person name="Thomas F.A."/>
            <person name="Krishnan K.P."/>
            <person name="Sinha R.K."/>
        </authorList>
    </citation>
    <scope>NUCLEOTIDE SEQUENCE</scope>
    <source>
        <strain evidence="2">20VBR1</strain>
    </source>
</reference>
<gene>
    <name evidence="2" type="ORF">JKL49_03550</name>
</gene>
<sequence length="275" mass="28059">MTRTRSDFSAAMIVSVLLHGSALIAALISWPKAPAQVGTTVPVNIISTATYTDLRAAAQAAQEQMATTEQPVPDAPPEAAVEAPLPDPLPPAPAPQPAPTPTPVKPAPAKPTADPIAKGQQKPAAKPQKALDLDALSASIAKSRPAGGKTSSAAKGPNKQETALEARAAAGAGKGVSASALAGLVSQIERRWNPNCEVEGGRDVRVRVTFTLSATGQVVGAVEAGGQESSSNPVVRAAAERAIRAVRQAAADKALPREVYGQAWAPTFNAQEACQ</sequence>
<feature type="compositionally biased region" description="Pro residues" evidence="1">
    <location>
        <begin position="85"/>
        <end position="109"/>
    </location>
</feature>
<dbReference type="EMBL" id="JAGSGD010000001">
    <property type="protein sequence ID" value="MBR7618454.1"/>
    <property type="molecule type" value="Genomic_DNA"/>
</dbReference>
<feature type="compositionally biased region" description="Low complexity" evidence="1">
    <location>
        <begin position="110"/>
        <end position="130"/>
    </location>
</feature>
<organism evidence="2 3">
    <name type="scientific">Phenylobacterium glaciei</name>
    <dbReference type="NCBI Taxonomy" id="2803784"/>
    <lineage>
        <taxon>Bacteria</taxon>
        <taxon>Pseudomonadati</taxon>
        <taxon>Pseudomonadota</taxon>
        <taxon>Alphaproteobacteria</taxon>
        <taxon>Caulobacterales</taxon>
        <taxon>Caulobacteraceae</taxon>
        <taxon>Phenylobacterium</taxon>
    </lineage>
</organism>
<dbReference type="AlphaFoldDB" id="A0A941HUA6"/>
<comment type="caution">
    <text evidence="2">The sequence shown here is derived from an EMBL/GenBank/DDBJ whole genome shotgun (WGS) entry which is preliminary data.</text>
</comment>
<evidence type="ECO:0000313" key="3">
    <source>
        <dbReference type="Proteomes" id="UP000622580"/>
    </source>
</evidence>
<dbReference type="Proteomes" id="UP000622580">
    <property type="component" value="Unassembled WGS sequence"/>
</dbReference>
<dbReference type="Gene3D" id="3.30.1150.10">
    <property type="match status" value="1"/>
</dbReference>
<protein>
    <submittedName>
        <fullName evidence="2">Energy transducer TonB</fullName>
    </submittedName>
</protein>
<accession>A0A941HUA6</accession>
<keyword evidence="3" id="KW-1185">Reference proteome</keyword>
<name>A0A941HUA6_9CAUL</name>
<feature type="region of interest" description="Disordered" evidence="1">
    <location>
        <begin position="60"/>
        <end position="130"/>
    </location>
</feature>
<evidence type="ECO:0000313" key="2">
    <source>
        <dbReference type="EMBL" id="MBR7618454.1"/>
    </source>
</evidence>
<dbReference type="RefSeq" id="WP_215338332.1">
    <property type="nucleotide sequence ID" value="NZ_JAGSGD010000001.1"/>
</dbReference>
<evidence type="ECO:0000256" key="1">
    <source>
        <dbReference type="SAM" id="MobiDB-lite"/>
    </source>
</evidence>
<proteinExistence type="predicted"/>
<feature type="compositionally biased region" description="Low complexity" evidence="1">
    <location>
        <begin position="60"/>
        <end position="84"/>
    </location>
</feature>
<dbReference type="SUPFAM" id="SSF74653">
    <property type="entry name" value="TolA/TonB C-terminal domain"/>
    <property type="match status" value="1"/>
</dbReference>
<feature type="region of interest" description="Disordered" evidence="1">
    <location>
        <begin position="142"/>
        <end position="161"/>
    </location>
</feature>